<sequence length="194" mass="21521">MDIRPAYIPSSLHQKVKFIADRQLISIMGEKEMMVNTPLPMEYIEGDEEAMETSFQALEIVGTISIEAERGDVKPSKATIMAARVLITNGFEPGKGLGRRLDDIAKPVAIQENLGRAGLGYSGVAKRGKSGLKVQGKQQIRPNLYHYFTSSDIVTPEQIAIVKDQLIGKLIPPDFKQGLTTLLRQDEDIFAWSY</sequence>
<organism evidence="2 3">
    <name type="scientific">Mucuna pruriens</name>
    <name type="common">Velvet bean</name>
    <name type="synonym">Dolichos pruriens</name>
    <dbReference type="NCBI Taxonomy" id="157652"/>
    <lineage>
        <taxon>Eukaryota</taxon>
        <taxon>Viridiplantae</taxon>
        <taxon>Streptophyta</taxon>
        <taxon>Embryophyta</taxon>
        <taxon>Tracheophyta</taxon>
        <taxon>Spermatophyta</taxon>
        <taxon>Magnoliopsida</taxon>
        <taxon>eudicotyledons</taxon>
        <taxon>Gunneridae</taxon>
        <taxon>Pentapetalae</taxon>
        <taxon>rosids</taxon>
        <taxon>fabids</taxon>
        <taxon>Fabales</taxon>
        <taxon>Fabaceae</taxon>
        <taxon>Papilionoideae</taxon>
        <taxon>50 kb inversion clade</taxon>
        <taxon>NPAAA clade</taxon>
        <taxon>indigoferoid/millettioid clade</taxon>
        <taxon>Phaseoleae</taxon>
        <taxon>Mucuna</taxon>
    </lineage>
</organism>
<comment type="caution">
    <text evidence="2">The sequence shown here is derived from an EMBL/GenBank/DDBJ whole genome shotgun (WGS) entry which is preliminary data.</text>
</comment>
<dbReference type="PANTHER" id="PTHR32108">
    <property type="entry name" value="DNA-DIRECTED RNA POLYMERASE SUBUNIT ALPHA"/>
    <property type="match status" value="1"/>
</dbReference>
<protein>
    <recommendedName>
        <fullName evidence="1">G-patch domain-containing protein</fullName>
    </recommendedName>
</protein>
<dbReference type="InterPro" id="IPR000467">
    <property type="entry name" value="G_patch_dom"/>
</dbReference>
<dbReference type="EMBL" id="QJKJ01000947">
    <property type="protein sequence ID" value="RDY09918.1"/>
    <property type="molecule type" value="Genomic_DNA"/>
</dbReference>
<dbReference type="AlphaFoldDB" id="A0A371I4E3"/>
<dbReference type="GO" id="GO:0003676">
    <property type="term" value="F:nucleic acid binding"/>
    <property type="evidence" value="ECO:0007669"/>
    <property type="project" value="InterPro"/>
</dbReference>
<dbReference type="OrthoDB" id="1095202at2759"/>
<feature type="non-terminal residue" evidence="2">
    <location>
        <position position="1"/>
    </location>
</feature>
<evidence type="ECO:0000313" key="3">
    <source>
        <dbReference type="Proteomes" id="UP000257109"/>
    </source>
</evidence>
<proteinExistence type="predicted"/>
<name>A0A371I4E3_MUCPR</name>
<accession>A0A371I4E3</accession>
<dbReference type="Pfam" id="PF01585">
    <property type="entry name" value="G-patch"/>
    <property type="match status" value="1"/>
</dbReference>
<feature type="domain" description="G-patch" evidence="1">
    <location>
        <begin position="78"/>
        <end position="124"/>
    </location>
</feature>
<dbReference type="PROSITE" id="PS50174">
    <property type="entry name" value="G_PATCH"/>
    <property type="match status" value="1"/>
</dbReference>
<gene>
    <name evidence="2" type="ORF">CR513_05650</name>
</gene>
<keyword evidence="3" id="KW-1185">Reference proteome</keyword>
<evidence type="ECO:0000259" key="1">
    <source>
        <dbReference type="PROSITE" id="PS50174"/>
    </source>
</evidence>
<evidence type="ECO:0000313" key="2">
    <source>
        <dbReference type="EMBL" id="RDY09918.1"/>
    </source>
</evidence>
<dbReference type="Proteomes" id="UP000257109">
    <property type="component" value="Unassembled WGS sequence"/>
</dbReference>
<reference evidence="2" key="1">
    <citation type="submission" date="2018-05" db="EMBL/GenBank/DDBJ databases">
        <title>Draft genome of Mucuna pruriens seed.</title>
        <authorList>
            <person name="Nnadi N.E."/>
            <person name="Vos R."/>
            <person name="Hasami M.H."/>
            <person name="Devisetty U.K."/>
            <person name="Aguiy J.C."/>
        </authorList>
    </citation>
    <scope>NUCLEOTIDE SEQUENCE [LARGE SCALE GENOMIC DNA]</scope>
    <source>
        <strain evidence="2">JCA_2017</strain>
    </source>
</reference>
<dbReference type="PANTHER" id="PTHR32108:SF9">
    <property type="entry name" value="REVERSE TRANSCRIPTASE RNASE H-LIKE DOMAIN-CONTAINING PROTEIN"/>
    <property type="match status" value="1"/>
</dbReference>